<sequence length="179" mass="19941">MRTPVTTSELESVRTVVEIAPILDGVGSSVMHFVHDIDNTLHYLIGSSENEGHMRKMLEKLQRRLLRTAARCECCCAVSTDVAVSLPCLISRGPPQPQQQQHRLIEAHINLSCPAPHVQPLSTTTRTTRMRPMGMRPGMMMPTSSRIMMILELRSYKMLPVLLSLGLIHAAPCSSHARH</sequence>
<dbReference type="Proteomes" id="UP000823388">
    <property type="component" value="Chromosome 9N"/>
</dbReference>
<evidence type="ECO:0000313" key="2">
    <source>
        <dbReference type="Proteomes" id="UP000823388"/>
    </source>
</evidence>
<reference evidence="1" key="1">
    <citation type="submission" date="2020-05" db="EMBL/GenBank/DDBJ databases">
        <title>WGS assembly of Panicum virgatum.</title>
        <authorList>
            <person name="Lovell J.T."/>
            <person name="Jenkins J."/>
            <person name="Shu S."/>
            <person name="Juenger T.E."/>
            <person name="Schmutz J."/>
        </authorList>
    </citation>
    <scope>NUCLEOTIDE SEQUENCE</scope>
    <source>
        <strain evidence="1">AP13</strain>
    </source>
</reference>
<protein>
    <submittedName>
        <fullName evidence="1">Uncharacterized protein</fullName>
    </submittedName>
</protein>
<organism evidence="1 2">
    <name type="scientific">Panicum virgatum</name>
    <name type="common">Blackwell switchgrass</name>
    <dbReference type="NCBI Taxonomy" id="38727"/>
    <lineage>
        <taxon>Eukaryota</taxon>
        <taxon>Viridiplantae</taxon>
        <taxon>Streptophyta</taxon>
        <taxon>Embryophyta</taxon>
        <taxon>Tracheophyta</taxon>
        <taxon>Spermatophyta</taxon>
        <taxon>Magnoliopsida</taxon>
        <taxon>Liliopsida</taxon>
        <taxon>Poales</taxon>
        <taxon>Poaceae</taxon>
        <taxon>PACMAD clade</taxon>
        <taxon>Panicoideae</taxon>
        <taxon>Panicodae</taxon>
        <taxon>Paniceae</taxon>
        <taxon>Panicinae</taxon>
        <taxon>Panicum</taxon>
        <taxon>Panicum sect. Hiantes</taxon>
    </lineage>
</organism>
<accession>A0A8T0MQE7</accession>
<keyword evidence="2" id="KW-1185">Reference proteome</keyword>
<proteinExistence type="predicted"/>
<dbReference type="EMBL" id="CM029054">
    <property type="protein sequence ID" value="KAG2537609.1"/>
    <property type="molecule type" value="Genomic_DNA"/>
</dbReference>
<gene>
    <name evidence="1" type="ORF">PVAP13_9NG310646</name>
</gene>
<evidence type="ECO:0000313" key="1">
    <source>
        <dbReference type="EMBL" id="KAG2537609.1"/>
    </source>
</evidence>
<dbReference type="AlphaFoldDB" id="A0A8T0MQE7"/>
<comment type="caution">
    <text evidence="1">The sequence shown here is derived from an EMBL/GenBank/DDBJ whole genome shotgun (WGS) entry which is preliminary data.</text>
</comment>
<name>A0A8T0MQE7_PANVG</name>